<name>A0A645DIE1_9ZZZZ</name>
<proteinExistence type="predicted"/>
<keyword evidence="1" id="KW-1133">Transmembrane helix</keyword>
<feature type="transmembrane region" description="Helical" evidence="1">
    <location>
        <begin position="20"/>
        <end position="38"/>
    </location>
</feature>
<organism evidence="2">
    <name type="scientific">bioreactor metagenome</name>
    <dbReference type="NCBI Taxonomy" id="1076179"/>
    <lineage>
        <taxon>unclassified sequences</taxon>
        <taxon>metagenomes</taxon>
        <taxon>ecological metagenomes</taxon>
    </lineage>
</organism>
<gene>
    <name evidence="2" type="ORF">SDC9_136358</name>
</gene>
<reference evidence="2" key="1">
    <citation type="submission" date="2019-08" db="EMBL/GenBank/DDBJ databases">
        <authorList>
            <person name="Kucharzyk K."/>
            <person name="Murdoch R.W."/>
            <person name="Higgins S."/>
            <person name="Loffler F."/>
        </authorList>
    </citation>
    <scope>NUCLEOTIDE SEQUENCE</scope>
</reference>
<comment type="caution">
    <text evidence="2">The sequence shown here is derived from an EMBL/GenBank/DDBJ whole genome shotgun (WGS) entry which is preliminary data.</text>
</comment>
<evidence type="ECO:0000313" key="2">
    <source>
        <dbReference type="EMBL" id="MPM89250.1"/>
    </source>
</evidence>
<dbReference type="EMBL" id="VSSQ01036712">
    <property type="protein sequence ID" value="MPM89250.1"/>
    <property type="molecule type" value="Genomic_DNA"/>
</dbReference>
<keyword evidence="1" id="KW-0472">Membrane</keyword>
<dbReference type="AlphaFoldDB" id="A0A645DIE1"/>
<evidence type="ECO:0000256" key="1">
    <source>
        <dbReference type="SAM" id="Phobius"/>
    </source>
</evidence>
<protein>
    <submittedName>
        <fullName evidence="2">Uncharacterized protein</fullName>
    </submittedName>
</protein>
<accession>A0A645DIE1</accession>
<sequence length="55" mass="6306">MAFTLTENMRNPMVFTDRWTLLMVIIAAVQLVLVLLGIKRDKDADEFGMDASRTF</sequence>
<keyword evidence="1" id="KW-0812">Transmembrane</keyword>